<evidence type="ECO:0000313" key="3">
    <source>
        <dbReference type="Proteomes" id="UP000233551"/>
    </source>
</evidence>
<dbReference type="EMBL" id="PGOL01000658">
    <property type="protein sequence ID" value="PKI66733.1"/>
    <property type="molecule type" value="Genomic_DNA"/>
</dbReference>
<comment type="caution">
    <text evidence="2">The sequence shown here is derived from an EMBL/GenBank/DDBJ whole genome shotgun (WGS) entry which is preliminary data.</text>
</comment>
<feature type="region of interest" description="Disordered" evidence="1">
    <location>
        <begin position="115"/>
        <end position="139"/>
    </location>
</feature>
<proteinExistence type="predicted"/>
<evidence type="ECO:0000256" key="1">
    <source>
        <dbReference type="SAM" id="MobiDB-lite"/>
    </source>
</evidence>
<sequence length="139" mass="15562">LWHSPRLTQPRCHLGPASFPLSEELAKGRPFLKGRTLKLGRVELLWAAASSSWVLRVSRAEAGLNGSVDFGVLALIGLPAKAWELRLRDMVAAAATMPLADWKLNGGLRGRKRRLLEEEEQTEEDRREEEIMSESSSSW</sequence>
<evidence type="ECO:0000313" key="2">
    <source>
        <dbReference type="EMBL" id="PKI66733.1"/>
    </source>
</evidence>
<organism evidence="2 3">
    <name type="scientific">Punica granatum</name>
    <name type="common">Pomegranate</name>
    <dbReference type="NCBI Taxonomy" id="22663"/>
    <lineage>
        <taxon>Eukaryota</taxon>
        <taxon>Viridiplantae</taxon>
        <taxon>Streptophyta</taxon>
        <taxon>Embryophyta</taxon>
        <taxon>Tracheophyta</taxon>
        <taxon>Spermatophyta</taxon>
        <taxon>Magnoliopsida</taxon>
        <taxon>eudicotyledons</taxon>
        <taxon>Gunneridae</taxon>
        <taxon>Pentapetalae</taxon>
        <taxon>rosids</taxon>
        <taxon>malvids</taxon>
        <taxon>Myrtales</taxon>
        <taxon>Lythraceae</taxon>
        <taxon>Punica</taxon>
    </lineage>
</organism>
<feature type="non-terminal residue" evidence="2">
    <location>
        <position position="1"/>
    </location>
</feature>
<reference evidence="2 3" key="1">
    <citation type="submission" date="2017-11" db="EMBL/GenBank/DDBJ databases">
        <title>De-novo sequencing of pomegranate (Punica granatum L.) genome.</title>
        <authorList>
            <person name="Akparov Z."/>
            <person name="Amiraslanov A."/>
            <person name="Hajiyeva S."/>
            <person name="Abbasov M."/>
            <person name="Kaur K."/>
            <person name="Hamwieh A."/>
            <person name="Solovyev V."/>
            <person name="Salamov A."/>
            <person name="Braich B."/>
            <person name="Kosarev P."/>
            <person name="Mahmoud A."/>
            <person name="Hajiyev E."/>
            <person name="Babayeva S."/>
            <person name="Izzatullayeva V."/>
            <person name="Mammadov A."/>
            <person name="Mammadov A."/>
            <person name="Sharifova S."/>
            <person name="Ojaghi J."/>
            <person name="Eynullazada K."/>
            <person name="Bayramov B."/>
            <person name="Abdulazimova A."/>
            <person name="Shahmuradov I."/>
        </authorList>
    </citation>
    <scope>NUCLEOTIDE SEQUENCE [LARGE SCALE GENOMIC DNA]</scope>
    <source>
        <strain evidence="3">cv. AG2017</strain>
        <tissue evidence="2">Leaf</tissue>
    </source>
</reference>
<name>A0A2I0KEY0_PUNGR</name>
<dbReference type="AlphaFoldDB" id="A0A2I0KEY0"/>
<dbReference type="Proteomes" id="UP000233551">
    <property type="component" value="Unassembled WGS sequence"/>
</dbReference>
<gene>
    <name evidence="2" type="ORF">CRG98_012928</name>
</gene>
<protein>
    <submittedName>
        <fullName evidence="2">Uncharacterized protein</fullName>
    </submittedName>
</protein>
<accession>A0A2I0KEY0</accession>
<keyword evidence="3" id="KW-1185">Reference proteome</keyword>